<protein>
    <submittedName>
        <fullName evidence="1">Cobyrinic acid a,c-diamide synthase</fullName>
    </submittedName>
</protein>
<comment type="caution">
    <text evidence="1">The sequence shown here is derived from an EMBL/GenBank/DDBJ whole genome shotgun (WGS) entry which is preliminary data.</text>
</comment>
<gene>
    <name evidence="1" type="ORF">AWB66_06191</name>
</gene>
<dbReference type="InterPro" id="IPR027417">
    <property type="entry name" value="P-loop_NTPase"/>
</dbReference>
<dbReference type="CDD" id="cd02042">
    <property type="entry name" value="ParAB_family"/>
    <property type="match status" value="1"/>
</dbReference>
<dbReference type="STRING" id="326475.AWB66_06191"/>
<organism evidence="1 2">
    <name type="scientific">Caballeronia telluris</name>
    <dbReference type="NCBI Taxonomy" id="326475"/>
    <lineage>
        <taxon>Bacteria</taxon>
        <taxon>Pseudomonadati</taxon>
        <taxon>Pseudomonadota</taxon>
        <taxon>Betaproteobacteria</taxon>
        <taxon>Burkholderiales</taxon>
        <taxon>Burkholderiaceae</taxon>
        <taxon>Caballeronia</taxon>
    </lineage>
</organism>
<dbReference type="InterPro" id="IPR050678">
    <property type="entry name" value="DNA_Partitioning_ATPase"/>
</dbReference>
<name>A0A158KGC9_9BURK</name>
<dbReference type="InterPro" id="IPR009744">
    <property type="entry name" value="VirC1"/>
</dbReference>
<evidence type="ECO:0000313" key="1">
    <source>
        <dbReference type="EMBL" id="SAL80157.1"/>
    </source>
</evidence>
<dbReference type="PANTHER" id="PTHR13696">
    <property type="entry name" value="P-LOOP CONTAINING NUCLEOSIDE TRIPHOSPHATE HYDROLASE"/>
    <property type="match status" value="1"/>
</dbReference>
<dbReference type="Pfam" id="PF07015">
    <property type="entry name" value="VirC1"/>
    <property type="match status" value="1"/>
</dbReference>
<evidence type="ECO:0000313" key="2">
    <source>
        <dbReference type="Proteomes" id="UP000054717"/>
    </source>
</evidence>
<proteinExistence type="predicted"/>
<dbReference type="SUPFAM" id="SSF52540">
    <property type="entry name" value="P-loop containing nucleoside triphosphate hydrolases"/>
    <property type="match status" value="1"/>
</dbReference>
<dbReference type="PANTHER" id="PTHR13696:SF96">
    <property type="entry name" value="COBQ_COBB_MIND_PARA NUCLEOTIDE BINDING DOMAIN-CONTAINING PROTEIN"/>
    <property type="match status" value="1"/>
</dbReference>
<dbReference type="AlphaFoldDB" id="A0A158KGC9"/>
<dbReference type="EMBL" id="FCNZ02000063">
    <property type="protein sequence ID" value="SAL80157.1"/>
    <property type="molecule type" value="Genomic_DNA"/>
</dbReference>
<dbReference type="Gene3D" id="3.40.50.300">
    <property type="entry name" value="P-loop containing nucleotide triphosphate hydrolases"/>
    <property type="match status" value="1"/>
</dbReference>
<dbReference type="Proteomes" id="UP000054717">
    <property type="component" value="Unassembled WGS sequence"/>
</dbReference>
<dbReference type="PIRSF" id="PIRSF009320">
    <property type="entry name" value="Nuc_binding_HP_1000"/>
    <property type="match status" value="1"/>
</dbReference>
<reference evidence="1" key="1">
    <citation type="submission" date="2016-01" db="EMBL/GenBank/DDBJ databases">
        <authorList>
            <person name="Peeters Charlotte."/>
        </authorList>
    </citation>
    <scope>NUCLEOTIDE SEQUENCE</scope>
    <source>
        <strain evidence="1">LMG 22936</strain>
    </source>
</reference>
<keyword evidence="2" id="KW-1185">Reference proteome</keyword>
<sequence length="230" mass="24770">MPTIVFISPKGGVGKTTSSLTLGTQLAKHGAAVTMIDADPNRPLKKWGKGGRKPDNLAIVSDIDEESILDAIDVAASMTPFVIVDLEGTADKIALLAVSQADLVIIPMQPSELDADQASRALKVIAQQERMARRSVPHAVLFTRTNSTIRTRTMTHIANSLREAGIPMFDTEMNEREAFRGMFSFSAPLEALDAADVANVPKAIENAERFMNEVLDTLRRNAATAEQGAA</sequence>
<accession>A0A158KGC9</accession>